<dbReference type="RefSeq" id="XP_065822848.1">
    <property type="nucleotide sequence ID" value="XM_065966776.1"/>
</dbReference>
<keyword evidence="1" id="KW-0472">Membrane</keyword>
<keyword evidence="1" id="KW-0812">Transmembrane</keyword>
<evidence type="ECO:0000313" key="2">
    <source>
        <dbReference type="EMBL" id="WWD15945.1"/>
    </source>
</evidence>
<sequence>MFVLGAHLRSKKGSRPPTIPLIYLFVFRFVIMAVISISVVYGVRKVAGSRILDDPVLIVEMSDADESTETAVAKTIVLSYVLTPLISVSVTAALAVIQAMN</sequence>
<proteinExistence type="predicted"/>
<feature type="transmembrane region" description="Helical" evidence="1">
    <location>
        <begin position="77"/>
        <end position="97"/>
    </location>
</feature>
<name>A0AAJ8LEI0_9TREE</name>
<dbReference type="EMBL" id="CP144051">
    <property type="protein sequence ID" value="WWD15945.1"/>
    <property type="molecule type" value="Genomic_DNA"/>
</dbReference>
<evidence type="ECO:0000256" key="1">
    <source>
        <dbReference type="SAM" id="Phobius"/>
    </source>
</evidence>
<dbReference type="AlphaFoldDB" id="A0AAJ8LEI0"/>
<feature type="transmembrane region" description="Helical" evidence="1">
    <location>
        <begin position="21"/>
        <end position="43"/>
    </location>
</feature>
<organism evidence="2 3">
    <name type="scientific">Kwoniella shandongensis</name>
    <dbReference type="NCBI Taxonomy" id="1734106"/>
    <lineage>
        <taxon>Eukaryota</taxon>
        <taxon>Fungi</taxon>
        <taxon>Dikarya</taxon>
        <taxon>Basidiomycota</taxon>
        <taxon>Agaricomycotina</taxon>
        <taxon>Tremellomycetes</taxon>
        <taxon>Tremellales</taxon>
        <taxon>Cryptococcaceae</taxon>
        <taxon>Kwoniella</taxon>
    </lineage>
</organism>
<evidence type="ECO:0000313" key="3">
    <source>
        <dbReference type="Proteomes" id="UP000322225"/>
    </source>
</evidence>
<gene>
    <name evidence="2" type="ORF">CI109_100369</name>
</gene>
<protein>
    <submittedName>
        <fullName evidence="2">Uncharacterized protein</fullName>
    </submittedName>
</protein>
<dbReference type="GeneID" id="90829880"/>
<keyword evidence="1" id="KW-1133">Transmembrane helix</keyword>
<dbReference type="KEGG" id="ksn:90829880"/>
<accession>A0AAJ8LEI0</accession>
<keyword evidence="3" id="KW-1185">Reference proteome</keyword>
<reference evidence="2" key="2">
    <citation type="submission" date="2024-01" db="EMBL/GenBank/DDBJ databases">
        <title>Comparative genomics of Cryptococcus and Kwoniella reveals pathogenesis evolution and contrasting modes of karyotype evolution via chromosome fusion or intercentromeric recombination.</title>
        <authorList>
            <person name="Coelho M.A."/>
            <person name="David-Palma M."/>
            <person name="Shea T."/>
            <person name="Bowers K."/>
            <person name="McGinley-Smith S."/>
            <person name="Mohammad A.W."/>
            <person name="Gnirke A."/>
            <person name="Yurkov A.M."/>
            <person name="Nowrousian M."/>
            <person name="Sun S."/>
            <person name="Cuomo C.A."/>
            <person name="Heitman J."/>
        </authorList>
    </citation>
    <scope>NUCLEOTIDE SEQUENCE</scope>
    <source>
        <strain evidence="2">CBS 12478</strain>
    </source>
</reference>
<dbReference type="Proteomes" id="UP000322225">
    <property type="component" value="Chromosome 1"/>
</dbReference>
<reference evidence="2" key="1">
    <citation type="submission" date="2017-08" db="EMBL/GenBank/DDBJ databases">
        <authorList>
            <person name="Cuomo C."/>
            <person name="Billmyre B."/>
            <person name="Heitman J."/>
        </authorList>
    </citation>
    <scope>NUCLEOTIDE SEQUENCE</scope>
    <source>
        <strain evidence="2">CBS 12478</strain>
    </source>
</reference>